<dbReference type="Pfam" id="PF13191">
    <property type="entry name" value="AAA_16"/>
    <property type="match status" value="1"/>
</dbReference>
<dbReference type="SUPFAM" id="SSF52540">
    <property type="entry name" value="P-loop containing nucleoside triphosphate hydrolases"/>
    <property type="match status" value="1"/>
</dbReference>
<dbReference type="Proteomes" id="UP001589693">
    <property type="component" value="Unassembled WGS sequence"/>
</dbReference>
<reference evidence="4 5" key="1">
    <citation type="submission" date="2024-09" db="EMBL/GenBank/DDBJ databases">
        <authorList>
            <person name="Sun Q."/>
            <person name="Mori K."/>
        </authorList>
    </citation>
    <scope>NUCLEOTIDE SEQUENCE [LARGE SCALE GENOMIC DNA]</scope>
    <source>
        <strain evidence="4 5">TBRC 7907</strain>
    </source>
</reference>
<accession>A0ABV6A6K7</accession>
<dbReference type="Gene3D" id="1.25.40.10">
    <property type="entry name" value="Tetratricopeptide repeat domain"/>
    <property type="match status" value="1"/>
</dbReference>
<dbReference type="PROSITE" id="PS00622">
    <property type="entry name" value="HTH_LUXR_1"/>
    <property type="match status" value="1"/>
</dbReference>
<dbReference type="InterPro" id="IPR016032">
    <property type="entry name" value="Sig_transdc_resp-reg_C-effctor"/>
</dbReference>
<dbReference type="RefSeq" id="WP_377860740.1">
    <property type="nucleotide sequence ID" value="NZ_JBHLZU010000027.1"/>
</dbReference>
<evidence type="ECO:0000313" key="5">
    <source>
        <dbReference type="Proteomes" id="UP001589693"/>
    </source>
</evidence>
<dbReference type="Pfam" id="PF00196">
    <property type="entry name" value="GerE"/>
    <property type="match status" value="1"/>
</dbReference>
<dbReference type="InterPro" id="IPR000792">
    <property type="entry name" value="Tscrpt_reg_LuxR_C"/>
</dbReference>
<comment type="caution">
    <text evidence="4">The sequence shown here is derived from an EMBL/GenBank/DDBJ whole genome shotgun (WGS) entry which is preliminary data.</text>
</comment>
<dbReference type="CDD" id="cd06170">
    <property type="entry name" value="LuxR_C_like"/>
    <property type="match status" value="1"/>
</dbReference>
<dbReference type="PROSITE" id="PS50043">
    <property type="entry name" value="HTH_LUXR_2"/>
    <property type="match status" value="1"/>
</dbReference>
<organism evidence="4 5">
    <name type="scientific">Allokutzneria oryzae</name>
    <dbReference type="NCBI Taxonomy" id="1378989"/>
    <lineage>
        <taxon>Bacteria</taxon>
        <taxon>Bacillati</taxon>
        <taxon>Actinomycetota</taxon>
        <taxon>Actinomycetes</taxon>
        <taxon>Pseudonocardiales</taxon>
        <taxon>Pseudonocardiaceae</taxon>
        <taxon>Allokutzneria</taxon>
    </lineage>
</organism>
<evidence type="ECO:0000259" key="3">
    <source>
        <dbReference type="PROSITE" id="PS50043"/>
    </source>
</evidence>
<protein>
    <submittedName>
        <fullName evidence="4">AAA family ATPase</fullName>
    </submittedName>
</protein>
<sequence>MTTLLRTGSPVFVGRGPELDALGRALGSDGAALAVVEGEAGVGKSRLVREALNAQQDHTVLIGHCQPLREPFPYGAVLDALRGATLATVRPSAITGVLRPLVPELAHLLPPAPEPTGDARSERHRLFRAVRELLAALGPATLVIEDLHWADSGSRHLLRFLVTDPPPELTVVVTFRRAEIPGGMPFGSACRPPDGIPSALIALRPFDVAEVRALASAILGEDRVSAEFAATLRERTAGIPFVVEEVLRANPTGTALEVPALLREAMLERLADLPITATRIAQAAAVLGVPETAEVLGEVAGLTHQRCRTALTHALGAGVLREVGECRYGFRHPLAQQAVYDTLAGPDRHELHIRALRVLRTREPQPLVRLAEHSRRTGRLAAWLRYGEAAAEQASESGDHATATDLLQRLLEEPDLAAEDVNRLAVRLGQAAHVGIDQVDPIATLRRLLGDRRLATAVRGEVRLFLGMLLIRQANDLAAGRAEVELAVGELTERRNLAVKGVAVLAQPFLGSAPLEALLPWMTQLEEASATCEDGELRMSLLASQLGARLHTGEARVAESLAALPDDAATHGEQRQLARAHCNLADACASIGQYEWAGQLLVSGLRLAVDCGAPFIASTARATRARLDWFTGEWSGLRERCTRLLDEYHDLFPVASELSLVLGSLAVARGEWDEAARWFSATGVAQPRDAIGPVAIDAFAGLVRMWLSRGEPDQAVRVADDGLKLLRGKGIWSWSGDIAPVAVTALLAVGREHEAYRLVDDLETGLSGLDAPLPAAALVTCRAQLAESRGDRATAIALHREATGLYEKIGAPYFAALATERELVCRVDAGSAPVDEELSALADTFDDFGATRDAARCRHLLRALGGGKPSRRGRRGYGNELSPREQDVARLLAQGRTNREIAEVLFLSPRTVEQHVARALRKLGVSSRGELLT</sequence>
<dbReference type="InterPro" id="IPR027417">
    <property type="entry name" value="P-loop_NTPase"/>
</dbReference>
<feature type="domain" description="HTH luxR-type" evidence="3">
    <location>
        <begin position="874"/>
        <end position="933"/>
    </location>
</feature>
<gene>
    <name evidence="4" type="ORF">ACFFQA_32870</name>
</gene>
<proteinExistence type="predicted"/>
<dbReference type="SUPFAM" id="SSF48452">
    <property type="entry name" value="TPR-like"/>
    <property type="match status" value="1"/>
</dbReference>
<dbReference type="EMBL" id="JBHLZU010000027">
    <property type="protein sequence ID" value="MFB9908756.1"/>
    <property type="molecule type" value="Genomic_DNA"/>
</dbReference>
<evidence type="ECO:0000256" key="1">
    <source>
        <dbReference type="ARBA" id="ARBA00022741"/>
    </source>
</evidence>
<keyword evidence="5" id="KW-1185">Reference proteome</keyword>
<dbReference type="PANTHER" id="PTHR16305:SF35">
    <property type="entry name" value="TRANSCRIPTIONAL ACTIVATOR DOMAIN"/>
    <property type="match status" value="1"/>
</dbReference>
<keyword evidence="2" id="KW-0067">ATP-binding</keyword>
<dbReference type="InterPro" id="IPR041664">
    <property type="entry name" value="AAA_16"/>
</dbReference>
<evidence type="ECO:0000256" key="2">
    <source>
        <dbReference type="ARBA" id="ARBA00022840"/>
    </source>
</evidence>
<dbReference type="PRINTS" id="PR00038">
    <property type="entry name" value="HTHLUXR"/>
</dbReference>
<dbReference type="PANTHER" id="PTHR16305">
    <property type="entry name" value="TESTICULAR SOLUBLE ADENYLYL CYCLASE"/>
    <property type="match status" value="1"/>
</dbReference>
<keyword evidence="1" id="KW-0547">Nucleotide-binding</keyword>
<dbReference type="InterPro" id="IPR036388">
    <property type="entry name" value="WH-like_DNA-bd_sf"/>
</dbReference>
<evidence type="ECO:0000313" key="4">
    <source>
        <dbReference type="EMBL" id="MFB9908756.1"/>
    </source>
</evidence>
<dbReference type="Gene3D" id="1.10.10.10">
    <property type="entry name" value="Winged helix-like DNA-binding domain superfamily/Winged helix DNA-binding domain"/>
    <property type="match status" value="1"/>
</dbReference>
<name>A0ABV6A6K7_9PSEU</name>
<dbReference type="SMART" id="SM00421">
    <property type="entry name" value="HTH_LUXR"/>
    <property type="match status" value="1"/>
</dbReference>
<dbReference type="InterPro" id="IPR011990">
    <property type="entry name" value="TPR-like_helical_dom_sf"/>
</dbReference>
<dbReference type="SUPFAM" id="SSF46894">
    <property type="entry name" value="C-terminal effector domain of the bipartite response regulators"/>
    <property type="match status" value="1"/>
</dbReference>